<evidence type="ECO:0000256" key="2">
    <source>
        <dbReference type="SAM" id="MobiDB-lite"/>
    </source>
</evidence>
<feature type="region of interest" description="Disordered" evidence="2">
    <location>
        <begin position="216"/>
        <end position="239"/>
    </location>
</feature>
<feature type="compositionally biased region" description="Basic and acidic residues" evidence="2">
    <location>
        <begin position="508"/>
        <end position="517"/>
    </location>
</feature>
<dbReference type="EMBL" id="KN832870">
    <property type="protein sequence ID" value="KIN08171.1"/>
    <property type="molecule type" value="Genomic_DNA"/>
</dbReference>
<reference evidence="6" key="2">
    <citation type="submission" date="2015-01" db="EMBL/GenBank/DDBJ databases">
        <title>Evolutionary Origins and Diversification of the Mycorrhizal Mutualists.</title>
        <authorList>
            <consortium name="DOE Joint Genome Institute"/>
            <consortium name="Mycorrhizal Genomics Consortium"/>
            <person name="Kohler A."/>
            <person name="Kuo A."/>
            <person name="Nagy L.G."/>
            <person name="Floudas D."/>
            <person name="Copeland A."/>
            <person name="Barry K.W."/>
            <person name="Cichocki N."/>
            <person name="Veneault-Fourrey C."/>
            <person name="LaButti K."/>
            <person name="Lindquist E.A."/>
            <person name="Lipzen A."/>
            <person name="Lundell T."/>
            <person name="Morin E."/>
            <person name="Murat C."/>
            <person name="Riley R."/>
            <person name="Ohm R."/>
            <person name="Sun H."/>
            <person name="Tunlid A."/>
            <person name="Henrissat B."/>
            <person name="Grigoriev I.V."/>
            <person name="Hibbett D.S."/>
            <person name="Martin F."/>
        </authorList>
    </citation>
    <scope>NUCLEOTIDE SEQUENCE [LARGE SCALE GENOMIC DNA]</scope>
    <source>
        <strain evidence="6">Zn</strain>
    </source>
</reference>
<dbReference type="PANTHER" id="PTHR18806">
    <property type="entry name" value="RBM25 PROTEIN"/>
    <property type="match status" value="1"/>
</dbReference>
<keyword evidence="1" id="KW-0694">RNA-binding</keyword>
<dbReference type="Proteomes" id="UP000054321">
    <property type="component" value="Unassembled WGS sequence"/>
</dbReference>
<dbReference type="GO" id="GO:0003729">
    <property type="term" value="F:mRNA binding"/>
    <property type="evidence" value="ECO:0007669"/>
    <property type="project" value="TreeGrafter"/>
</dbReference>
<dbReference type="InterPro" id="IPR000504">
    <property type="entry name" value="RRM_dom"/>
</dbReference>
<name>A0A0C3HJ01_OIDMZ</name>
<protein>
    <recommendedName>
        <fullName evidence="7">PWI domain-containing protein</fullName>
    </recommendedName>
</protein>
<evidence type="ECO:0000259" key="3">
    <source>
        <dbReference type="PROSITE" id="PS50102"/>
    </source>
</evidence>
<dbReference type="STRING" id="913774.A0A0C3HJ01"/>
<dbReference type="InterPro" id="IPR035979">
    <property type="entry name" value="RBD_domain_sf"/>
</dbReference>
<dbReference type="InterPro" id="IPR034268">
    <property type="entry name" value="RBM25_RRM"/>
</dbReference>
<keyword evidence="6" id="KW-1185">Reference proteome</keyword>
<evidence type="ECO:0000313" key="6">
    <source>
        <dbReference type="Proteomes" id="UP000054321"/>
    </source>
</evidence>
<feature type="domain" description="PWI" evidence="4">
    <location>
        <begin position="681"/>
        <end position="774"/>
    </location>
</feature>
<evidence type="ECO:0008006" key="7">
    <source>
        <dbReference type="Google" id="ProtNLM"/>
    </source>
</evidence>
<reference evidence="5 6" key="1">
    <citation type="submission" date="2014-04" db="EMBL/GenBank/DDBJ databases">
        <authorList>
            <consortium name="DOE Joint Genome Institute"/>
            <person name="Kuo A."/>
            <person name="Martino E."/>
            <person name="Perotto S."/>
            <person name="Kohler A."/>
            <person name="Nagy L.G."/>
            <person name="Floudas D."/>
            <person name="Copeland A."/>
            <person name="Barry K.W."/>
            <person name="Cichocki N."/>
            <person name="Veneault-Fourrey C."/>
            <person name="LaButti K."/>
            <person name="Lindquist E.A."/>
            <person name="Lipzen A."/>
            <person name="Lundell T."/>
            <person name="Morin E."/>
            <person name="Murat C."/>
            <person name="Sun H."/>
            <person name="Tunlid A."/>
            <person name="Henrissat B."/>
            <person name="Grigoriev I.V."/>
            <person name="Hibbett D.S."/>
            <person name="Martin F."/>
            <person name="Nordberg H.P."/>
            <person name="Cantor M.N."/>
            <person name="Hua S.X."/>
        </authorList>
    </citation>
    <scope>NUCLEOTIDE SEQUENCE [LARGE SCALE GENOMIC DNA]</scope>
    <source>
        <strain evidence="5 6">Zn</strain>
    </source>
</reference>
<feature type="compositionally biased region" description="Low complexity" evidence="2">
    <location>
        <begin position="21"/>
        <end position="46"/>
    </location>
</feature>
<organism evidence="5 6">
    <name type="scientific">Oidiodendron maius (strain Zn)</name>
    <dbReference type="NCBI Taxonomy" id="913774"/>
    <lineage>
        <taxon>Eukaryota</taxon>
        <taxon>Fungi</taxon>
        <taxon>Dikarya</taxon>
        <taxon>Ascomycota</taxon>
        <taxon>Pezizomycotina</taxon>
        <taxon>Leotiomycetes</taxon>
        <taxon>Leotiomycetes incertae sedis</taxon>
        <taxon>Myxotrichaceae</taxon>
        <taxon>Oidiodendron</taxon>
    </lineage>
</organism>
<evidence type="ECO:0000313" key="5">
    <source>
        <dbReference type="EMBL" id="KIN08171.1"/>
    </source>
</evidence>
<feature type="region of interest" description="Disordered" evidence="2">
    <location>
        <begin position="360"/>
        <end position="534"/>
    </location>
</feature>
<dbReference type="PROSITE" id="PS51025">
    <property type="entry name" value="PWI"/>
    <property type="match status" value="1"/>
</dbReference>
<dbReference type="InterPro" id="IPR052768">
    <property type="entry name" value="RBM25"/>
</dbReference>
<dbReference type="PANTHER" id="PTHR18806:SF4">
    <property type="entry name" value="RNA-BINDING PROTEIN 25"/>
    <property type="match status" value="1"/>
</dbReference>
<dbReference type="OrthoDB" id="6275295at2759"/>
<dbReference type="HOGENOM" id="CLU_009938_0_0_1"/>
<sequence>MSYNPYGASPYGRPPGFGNFPGQSGSPPGMGVPPGMGAPPGMSAPGTAPPPGVQQANNVQSNRPSGLPASFQGPPNMPNINFSAPVIRLGTGPSKPSTPISAGGKREGADSMSAGGRPGLGMERGVEAQRQALRESMLSLVPPTKEEIVRTIFIGGITEGARGDDGIERVLSTAGRLRRWDRAVDADGKQCSFGFAQYEDAESLATAVEVLKDIEIPTKRQTPSDGVREEESEDESIETSKLLVFVDDNSLNYLENYQSNRGDDPAAEQSRLDAARAALKAALSELFHPTLNTKTEDGEDTTMQDVDNRGDNIEIVNIPLAADDELADIPAEMRETVAQEIAAFRDRSNRRDMERLKREEEMEALERQRNGGPRPSRLASPGPQTPHGPAAGSNNIPLGPRGVPNAPSGPKLQGMQIPRDYQKGVTFVNGSGTNGAAGDQVWVDREDEDDSASDSELENRRIAKKHAEQEKQYLDQERRWLNRERSRTAAVQREKEREDEDVASTTAGKEKMAKRLEEWDDDLEGSRKTEEYYSDRSMWIRTRAAFRAREAAADDRDREAEKREQQRDLADKEQARGMADSFLERQAEELESRPSRVGATQQPFKLSLGAAAQKAQKAAPARRTVAEVEGLLEDEEDVSTTSKRTLIPIKYDPSASSAGLTDEERDQAVRQLAAEIPTEKDGLWKWDVKWDYVDDAVIVEKLRPFVEKKIMEYLGVQEQLLVEVVEDHVRGRKAPGDLVELLEGALDEEAEVLVKKLWRMVIFFSESEKRGLSA</sequence>
<proteinExistence type="predicted"/>
<feature type="compositionally biased region" description="Polar residues" evidence="2">
    <location>
        <begin position="54"/>
        <end position="64"/>
    </location>
</feature>
<dbReference type="InParanoid" id="A0A0C3HJ01"/>
<feature type="compositionally biased region" description="Basic and acidic residues" evidence="2">
    <location>
        <begin position="360"/>
        <end position="369"/>
    </location>
</feature>
<dbReference type="GO" id="GO:0005681">
    <property type="term" value="C:spliceosomal complex"/>
    <property type="evidence" value="ECO:0007669"/>
    <property type="project" value="TreeGrafter"/>
</dbReference>
<dbReference type="CDD" id="cd12446">
    <property type="entry name" value="RRM_RBM25"/>
    <property type="match status" value="1"/>
</dbReference>
<dbReference type="Pfam" id="PF01480">
    <property type="entry name" value="PWI"/>
    <property type="match status" value="1"/>
</dbReference>
<dbReference type="PROSITE" id="PS50102">
    <property type="entry name" value="RRM"/>
    <property type="match status" value="1"/>
</dbReference>
<feature type="compositionally biased region" description="Basic and acidic residues" evidence="2">
    <location>
        <begin position="457"/>
        <end position="496"/>
    </location>
</feature>
<feature type="region of interest" description="Disordered" evidence="2">
    <location>
        <begin position="548"/>
        <end position="575"/>
    </location>
</feature>
<dbReference type="Gene3D" id="1.20.1390.10">
    <property type="entry name" value="PWI domain"/>
    <property type="match status" value="1"/>
</dbReference>
<dbReference type="AlphaFoldDB" id="A0A0C3HJ01"/>
<gene>
    <name evidence="5" type="ORF">OIDMADRAFT_175039</name>
</gene>
<dbReference type="InterPro" id="IPR002483">
    <property type="entry name" value="PWI_dom"/>
</dbReference>
<evidence type="ECO:0000256" key="1">
    <source>
        <dbReference type="PROSITE-ProRule" id="PRU00176"/>
    </source>
</evidence>
<evidence type="ECO:0000259" key="4">
    <source>
        <dbReference type="PROSITE" id="PS51025"/>
    </source>
</evidence>
<feature type="compositionally biased region" description="Acidic residues" evidence="2">
    <location>
        <begin position="445"/>
        <end position="456"/>
    </location>
</feature>
<accession>A0A0C3HJ01</accession>
<feature type="compositionally biased region" description="Basic and acidic residues" evidence="2">
    <location>
        <begin position="524"/>
        <end position="534"/>
    </location>
</feature>
<feature type="compositionally biased region" description="Acidic residues" evidence="2">
    <location>
        <begin position="228"/>
        <end position="237"/>
    </location>
</feature>
<feature type="region of interest" description="Disordered" evidence="2">
    <location>
        <begin position="1"/>
        <end position="119"/>
    </location>
</feature>
<dbReference type="SMART" id="SM00311">
    <property type="entry name" value="PWI"/>
    <property type="match status" value="1"/>
</dbReference>
<dbReference type="SUPFAM" id="SSF54928">
    <property type="entry name" value="RNA-binding domain, RBD"/>
    <property type="match status" value="1"/>
</dbReference>
<feature type="domain" description="RRM" evidence="3">
    <location>
        <begin position="150"/>
        <end position="234"/>
    </location>
</feature>